<organism evidence="2 3">
    <name type="scientific">Mariniphaga sediminis</name>
    <dbReference type="NCBI Taxonomy" id="1628158"/>
    <lineage>
        <taxon>Bacteria</taxon>
        <taxon>Pseudomonadati</taxon>
        <taxon>Bacteroidota</taxon>
        <taxon>Bacteroidia</taxon>
        <taxon>Marinilabiliales</taxon>
        <taxon>Prolixibacteraceae</taxon>
        <taxon>Mariniphaga</taxon>
    </lineage>
</organism>
<dbReference type="AlphaFoldDB" id="A0A399CUE6"/>
<dbReference type="InterPro" id="IPR050218">
    <property type="entry name" value="LptD"/>
</dbReference>
<gene>
    <name evidence="2" type="ORF">D1164_19555</name>
</gene>
<reference evidence="2 3" key="1">
    <citation type="journal article" date="2015" name="Int. J. Syst. Evol. Microbiol.">
        <title>Mariniphaga sediminis sp. nov., isolated from coastal sediment.</title>
        <authorList>
            <person name="Wang F.Q."/>
            <person name="Shen Q.Y."/>
            <person name="Chen G.J."/>
            <person name="Du Z.J."/>
        </authorList>
    </citation>
    <scope>NUCLEOTIDE SEQUENCE [LARGE SCALE GENOMIC DNA]</scope>
    <source>
        <strain evidence="2 3">SY21</strain>
    </source>
</reference>
<feature type="domain" description="LPS-assembly protein LptD central" evidence="1">
    <location>
        <begin position="238"/>
        <end position="725"/>
    </location>
</feature>
<dbReference type="GO" id="GO:0009279">
    <property type="term" value="C:cell outer membrane"/>
    <property type="evidence" value="ECO:0007669"/>
    <property type="project" value="TreeGrafter"/>
</dbReference>
<sequence>MHLEPGGEALNAENILYKLLITYFLAVLPLITLGQQTETRPDNLNLSGIDTTSTMPDRRDTIVPSLLESDFFVPDSLSTDTMAMEKAPVIEAPIDYNAEDSIIGSFDGQKVYLYNNAKVTYQQIELTAYYIELDLETKEVYAEGIKDSTGTLIQKPIFKDGNDEFESNTLRYNFESEKGIITDVVTEQGEGFVHSQRTKKISKDAFVLKDGKYTTCDAPHPHFYLHLTKAKVISKNKIITGPAYMVLEDFPLYFPILPFGYFPNTPSYSSGILIPTYGEENNRGFFLREGGYYWAASEYFDLAVQGDIYSKGSWATKLHTNYRKRYKYNGGFDFRYNLNVYKEKGDPDYNPSKQFAITWNHSQDAKANPNQTFSASVNFSTSGYDKQNAISAENYLRSQKSSSIAFSKKFENTPYNLSVNLRHSQNSTDSSLTLSLPEMTFSMAKVYPLRKKVRSGALKWYEKFGINYTGNLRNSITAHESEILQKSFARDWKNGIRHNIPISLPSFNLLSHINFSPGFNYNEKWYFKRYDYTYVKDGNFNNPGNFSDDIRIDTITGLNRVYDYSYSLSASTNIYGMFLPVNPQSRVKGIRHKMTPSFSISYRPDFGAERFGYWKEVQVDTTGATRFLDVNDGGIYGGSPGRGASGAISFSLNNNLEMKMIDRKDTTQMEGEEEKFKKVKIIDNLSFSTSYNLIADSLNLSPINIRARTTVAGVNINMGGVLDPYMTNENGTKIHKYVWNEKSGLAKLGRLTRANLSFGMNFRSKKGEEQAERNKELIEEENVLPGDYSHYADFNIPWDFGFDYSFNYAGPRRPSEKGRITQTIGVRGNLSLTDKWRISMNTNYDIMAGEFSFTTFNVNRDLHCWSMAFNFVPFGYMKSYSFTINAKSSMLKDLKIQKRQSHYDNF</sequence>
<accession>A0A399CUE6</accession>
<evidence type="ECO:0000259" key="1">
    <source>
        <dbReference type="Pfam" id="PF19838"/>
    </source>
</evidence>
<dbReference type="PANTHER" id="PTHR30189">
    <property type="entry name" value="LPS-ASSEMBLY PROTEIN"/>
    <property type="match status" value="1"/>
</dbReference>
<dbReference type="EMBL" id="QWET01000020">
    <property type="protein sequence ID" value="RIH63475.1"/>
    <property type="molecule type" value="Genomic_DNA"/>
</dbReference>
<comment type="caution">
    <text evidence="2">The sequence shown here is derived from an EMBL/GenBank/DDBJ whole genome shotgun (WGS) entry which is preliminary data.</text>
</comment>
<dbReference type="InterPro" id="IPR045659">
    <property type="entry name" value="LptD_2"/>
</dbReference>
<evidence type="ECO:0000313" key="3">
    <source>
        <dbReference type="Proteomes" id="UP000266441"/>
    </source>
</evidence>
<dbReference type="Proteomes" id="UP000266441">
    <property type="component" value="Unassembled WGS sequence"/>
</dbReference>
<dbReference type="GO" id="GO:1990351">
    <property type="term" value="C:transporter complex"/>
    <property type="evidence" value="ECO:0007669"/>
    <property type="project" value="TreeGrafter"/>
</dbReference>
<keyword evidence="3" id="KW-1185">Reference proteome</keyword>
<dbReference type="Pfam" id="PF19838">
    <property type="entry name" value="LptD_2"/>
    <property type="match status" value="1"/>
</dbReference>
<protein>
    <submittedName>
        <fullName evidence="2">LPS-assembly protein LptD</fullName>
    </submittedName>
</protein>
<name>A0A399CUE6_9BACT</name>
<dbReference type="PANTHER" id="PTHR30189:SF1">
    <property type="entry name" value="LPS-ASSEMBLY PROTEIN LPTD"/>
    <property type="match status" value="1"/>
</dbReference>
<evidence type="ECO:0000313" key="2">
    <source>
        <dbReference type="EMBL" id="RIH63475.1"/>
    </source>
</evidence>
<proteinExistence type="predicted"/>